<accession>F2CTC4</accession>
<protein>
    <submittedName>
        <fullName evidence="2">Predicted protein</fullName>
    </submittedName>
</protein>
<proteinExistence type="evidence at transcript level"/>
<evidence type="ECO:0000256" key="1">
    <source>
        <dbReference type="SAM" id="MobiDB-lite"/>
    </source>
</evidence>
<feature type="region of interest" description="Disordered" evidence="1">
    <location>
        <begin position="1"/>
        <end position="48"/>
    </location>
</feature>
<reference evidence="2" key="1">
    <citation type="journal article" date="2011" name="Plant Physiol.">
        <title>Comprehensive sequence analysis of 24,783 barley full-length cDNAs derived from 12 clone libraries.</title>
        <authorList>
            <person name="Matsumoto T."/>
            <person name="Tanaka T."/>
            <person name="Sakai H."/>
            <person name="Amano N."/>
            <person name="Kanamori H."/>
            <person name="Kurita K."/>
            <person name="Kikuta A."/>
            <person name="Kamiya K."/>
            <person name="Yamamoto M."/>
            <person name="Ikawa H."/>
            <person name="Fujii N."/>
            <person name="Hori K."/>
            <person name="Itoh T."/>
            <person name="Sato K."/>
        </authorList>
    </citation>
    <scope>NUCLEOTIDE SEQUENCE</scope>
    <source>
        <tissue evidence="2">Shoot</tissue>
    </source>
</reference>
<evidence type="ECO:0000313" key="2">
    <source>
        <dbReference type="EMBL" id="BAJ86095.1"/>
    </source>
</evidence>
<organism evidence="2">
    <name type="scientific">Hordeum vulgare subsp. vulgare</name>
    <name type="common">Domesticated barley</name>
    <dbReference type="NCBI Taxonomy" id="112509"/>
    <lineage>
        <taxon>Eukaryota</taxon>
        <taxon>Viridiplantae</taxon>
        <taxon>Streptophyta</taxon>
        <taxon>Embryophyta</taxon>
        <taxon>Tracheophyta</taxon>
        <taxon>Spermatophyta</taxon>
        <taxon>Magnoliopsida</taxon>
        <taxon>Liliopsida</taxon>
        <taxon>Poales</taxon>
        <taxon>Poaceae</taxon>
        <taxon>BOP clade</taxon>
        <taxon>Pooideae</taxon>
        <taxon>Triticodae</taxon>
        <taxon>Triticeae</taxon>
        <taxon>Hordeinae</taxon>
        <taxon>Hordeum</taxon>
    </lineage>
</organism>
<name>F2CTC4_HORVV</name>
<dbReference type="AlphaFoldDB" id="F2CTC4"/>
<dbReference type="EMBL" id="AK354876">
    <property type="protein sequence ID" value="BAJ86095.1"/>
    <property type="molecule type" value="mRNA"/>
</dbReference>
<sequence>MEEGETRRPAMASPEFVAGGGRRLTPPLALRGARRRHGVRPESVSASSSKPLFLPGWSGWVYGSDARARRREGRIEEGVLPD</sequence>